<reference evidence="7 8" key="1">
    <citation type="submission" date="2021-06" db="EMBL/GenBank/DDBJ databases">
        <authorList>
            <person name="Lee D.H."/>
        </authorList>
    </citation>
    <scope>NUCLEOTIDE SEQUENCE [LARGE SCALE GENOMIC DNA]</scope>
    <source>
        <strain evidence="7 8">MMS21-HV4-11</strain>
    </source>
</reference>
<organism evidence="7 8">
    <name type="scientific">Reyranella humidisoli</name>
    <dbReference type="NCBI Taxonomy" id="2849149"/>
    <lineage>
        <taxon>Bacteria</taxon>
        <taxon>Pseudomonadati</taxon>
        <taxon>Pseudomonadota</taxon>
        <taxon>Alphaproteobacteria</taxon>
        <taxon>Hyphomicrobiales</taxon>
        <taxon>Reyranellaceae</taxon>
        <taxon>Reyranella</taxon>
    </lineage>
</organism>
<evidence type="ECO:0000256" key="4">
    <source>
        <dbReference type="ARBA" id="ARBA00023136"/>
    </source>
</evidence>
<keyword evidence="4" id="KW-0472">Membrane</keyword>
<comment type="caution">
    <text evidence="7">The sequence shown here is derived from an EMBL/GenBank/DDBJ whole genome shotgun (WGS) entry which is preliminary data.</text>
</comment>
<dbReference type="PANTHER" id="PTHR38776:SF1">
    <property type="entry name" value="MLTA-INTERACTING PROTEIN-RELATED"/>
    <property type="match status" value="1"/>
</dbReference>
<keyword evidence="3 6" id="KW-0732">Signal</keyword>
<evidence type="ECO:0000256" key="5">
    <source>
        <dbReference type="ARBA" id="ARBA00023237"/>
    </source>
</evidence>
<dbReference type="EMBL" id="JAHOPB010000001">
    <property type="protein sequence ID" value="MBU8872564.1"/>
    <property type="molecule type" value="Genomic_DNA"/>
</dbReference>
<name>A0ABS6ID99_9HYPH</name>
<evidence type="ECO:0000313" key="7">
    <source>
        <dbReference type="EMBL" id="MBU8872564.1"/>
    </source>
</evidence>
<evidence type="ECO:0000256" key="3">
    <source>
        <dbReference type="ARBA" id="ARBA00022729"/>
    </source>
</evidence>
<evidence type="ECO:0000313" key="8">
    <source>
        <dbReference type="Proteomes" id="UP000727907"/>
    </source>
</evidence>
<accession>A0ABS6ID99</accession>
<feature type="chain" id="PRO_5046582621" evidence="6">
    <location>
        <begin position="24"/>
        <end position="271"/>
    </location>
</feature>
<evidence type="ECO:0000256" key="6">
    <source>
        <dbReference type="SAM" id="SignalP"/>
    </source>
</evidence>
<keyword evidence="8" id="KW-1185">Reference proteome</keyword>
<dbReference type="InterPro" id="IPR010583">
    <property type="entry name" value="MipA"/>
</dbReference>
<protein>
    <submittedName>
        <fullName evidence="7">MipA/OmpV family protein</fullName>
    </submittedName>
</protein>
<comment type="subcellular location">
    <subcellularLocation>
        <location evidence="1">Cell outer membrane</location>
    </subcellularLocation>
</comment>
<comment type="similarity">
    <text evidence="2">Belongs to the MipA/OmpV family.</text>
</comment>
<sequence length="271" mass="29354">MRLHRILITCLALLSVHAGTASAQPTSIGSEPAGPPPKDWTFDIGPGVVIAPWFEGSANYRVLPVPNLDLRYQRDKVFISARDGVGATLFDESGFKAGPIFRYRFPRNQGDGGYLFGTGNVPFTIEGGAFLRYDQRYVAAKIELRRGIGGSNGLIFDALIDGKMRLTDSLFLSGGPRLSVTDGTFNQAYFGINALQSINSGYSQYYPGAGLRSVGVGASALWRIHDRLSFVAFGSYNYLADTVAYSPIVTGPGGSRNQFVTGAALTWRFSW</sequence>
<proteinExistence type="inferred from homology"/>
<dbReference type="PANTHER" id="PTHR38776">
    <property type="entry name" value="MLTA-INTERACTING PROTEIN-RELATED"/>
    <property type="match status" value="1"/>
</dbReference>
<dbReference type="RefSeq" id="WP_216956760.1">
    <property type="nucleotide sequence ID" value="NZ_JAHOPB010000001.1"/>
</dbReference>
<dbReference type="Pfam" id="PF06629">
    <property type="entry name" value="MipA"/>
    <property type="match status" value="1"/>
</dbReference>
<evidence type="ECO:0000256" key="2">
    <source>
        <dbReference type="ARBA" id="ARBA00005722"/>
    </source>
</evidence>
<evidence type="ECO:0000256" key="1">
    <source>
        <dbReference type="ARBA" id="ARBA00004442"/>
    </source>
</evidence>
<feature type="signal peptide" evidence="6">
    <location>
        <begin position="1"/>
        <end position="23"/>
    </location>
</feature>
<dbReference type="Proteomes" id="UP000727907">
    <property type="component" value="Unassembled WGS sequence"/>
</dbReference>
<gene>
    <name evidence="7" type="ORF">KQ910_02260</name>
</gene>
<keyword evidence="5" id="KW-0998">Cell outer membrane</keyword>